<dbReference type="OrthoDB" id="799767at2"/>
<evidence type="ECO:0000259" key="4">
    <source>
        <dbReference type="PROSITE" id="PS01124"/>
    </source>
</evidence>
<dbReference type="PANTHER" id="PTHR43280:SF27">
    <property type="entry name" value="TRANSCRIPTIONAL REGULATOR MTLR"/>
    <property type="match status" value="1"/>
</dbReference>
<dbReference type="GO" id="GO:0043565">
    <property type="term" value="F:sequence-specific DNA binding"/>
    <property type="evidence" value="ECO:0007669"/>
    <property type="project" value="InterPro"/>
</dbReference>
<evidence type="ECO:0000256" key="2">
    <source>
        <dbReference type="ARBA" id="ARBA00023125"/>
    </source>
</evidence>
<dbReference type="PRINTS" id="PR00032">
    <property type="entry name" value="HTHARAC"/>
</dbReference>
<feature type="domain" description="HTH araC/xylS-type" evidence="4">
    <location>
        <begin position="228"/>
        <end position="326"/>
    </location>
</feature>
<dbReference type="SUPFAM" id="SSF46689">
    <property type="entry name" value="Homeodomain-like"/>
    <property type="match status" value="2"/>
</dbReference>
<dbReference type="KEGG" id="fll:EI427_20370"/>
<dbReference type="RefSeq" id="WP_126618207.1">
    <property type="nucleotide sequence ID" value="NZ_CP034562.1"/>
</dbReference>
<dbReference type="InterPro" id="IPR018060">
    <property type="entry name" value="HTH_AraC"/>
</dbReference>
<sequence length="333" mass="38926">MIDVTIKDRTEWLFTIAKILHVNLEEGQDTFIFDNEVGKGDVFYKTIEDGIIIRGLNFNLKQDVSFKEEPRKVSSSLILDFSFQGYPKGTVFLEQPQLVIEQSKQVLMYTDNSTIIGRFIKGEPRSFMAIEIKFDWLKRNFKDFFKKHPKFNDGLYSDRAVLSTLPYGLSHQETLEQLMFKDYAPEITKPVYKGLVLIIVADILYQIVSNEDQQNKYSFSVEIQKELDELDAYIKLNLDKEITVEDLCKKIGYSKTKLHGLFKKYFKYSMYDYIKHLRLKKSQSLLVTTELPIADIANRVGYQSIPHFTNRFKKEIGVTPTEYRKGYNRDSLS</sequence>
<dbReference type="InterPro" id="IPR018062">
    <property type="entry name" value="HTH_AraC-typ_CS"/>
</dbReference>
<evidence type="ECO:0000256" key="1">
    <source>
        <dbReference type="ARBA" id="ARBA00023015"/>
    </source>
</evidence>
<dbReference type="EMBL" id="CP034562">
    <property type="protein sequence ID" value="AZQ64479.1"/>
    <property type="molecule type" value="Genomic_DNA"/>
</dbReference>
<keyword evidence="6" id="KW-1185">Reference proteome</keyword>
<organism evidence="5 6">
    <name type="scientific">Flammeovirga pectinis</name>
    <dbReference type="NCBI Taxonomy" id="2494373"/>
    <lineage>
        <taxon>Bacteria</taxon>
        <taxon>Pseudomonadati</taxon>
        <taxon>Bacteroidota</taxon>
        <taxon>Cytophagia</taxon>
        <taxon>Cytophagales</taxon>
        <taxon>Flammeovirgaceae</taxon>
        <taxon>Flammeovirga</taxon>
    </lineage>
</organism>
<protein>
    <submittedName>
        <fullName evidence="5">AraC family transcriptional regulator</fullName>
    </submittedName>
</protein>
<gene>
    <name evidence="5" type="ORF">EI427_20370</name>
</gene>
<accession>A0A3S9P8F2</accession>
<dbReference type="InterPro" id="IPR020449">
    <property type="entry name" value="Tscrpt_reg_AraC-type_HTH"/>
</dbReference>
<reference evidence="5 6" key="1">
    <citation type="submission" date="2018-12" db="EMBL/GenBank/DDBJ databases">
        <title>Flammeovirga pectinis sp. nov., isolated from the gut of the Korean scallop, Patinopecten yessoensis.</title>
        <authorList>
            <person name="Bae J.-W."/>
            <person name="Jeong Y.-S."/>
            <person name="Kang W."/>
        </authorList>
    </citation>
    <scope>NUCLEOTIDE SEQUENCE [LARGE SCALE GENOMIC DNA]</scope>
    <source>
        <strain evidence="5 6">L12M1</strain>
    </source>
</reference>
<keyword evidence="3" id="KW-0804">Transcription</keyword>
<name>A0A3S9P8F2_9BACT</name>
<dbReference type="InterPro" id="IPR009057">
    <property type="entry name" value="Homeodomain-like_sf"/>
</dbReference>
<evidence type="ECO:0000256" key="3">
    <source>
        <dbReference type="ARBA" id="ARBA00023163"/>
    </source>
</evidence>
<dbReference type="SMART" id="SM00342">
    <property type="entry name" value="HTH_ARAC"/>
    <property type="match status" value="1"/>
</dbReference>
<keyword evidence="1" id="KW-0805">Transcription regulation</keyword>
<dbReference type="GO" id="GO:0003700">
    <property type="term" value="F:DNA-binding transcription factor activity"/>
    <property type="evidence" value="ECO:0007669"/>
    <property type="project" value="InterPro"/>
</dbReference>
<dbReference type="PROSITE" id="PS01124">
    <property type="entry name" value="HTH_ARAC_FAMILY_2"/>
    <property type="match status" value="1"/>
</dbReference>
<proteinExistence type="predicted"/>
<dbReference type="Pfam" id="PF12833">
    <property type="entry name" value="HTH_18"/>
    <property type="match status" value="1"/>
</dbReference>
<evidence type="ECO:0000313" key="5">
    <source>
        <dbReference type="EMBL" id="AZQ64479.1"/>
    </source>
</evidence>
<dbReference type="AlphaFoldDB" id="A0A3S9P8F2"/>
<dbReference type="PANTHER" id="PTHR43280">
    <property type="entry name" value="ARAC-FAMILY TRANSCRIPTIONAL REGULATOR"/>
    <property type="match status" value="1"/>
</dbReference>
<dbReference type="PROSITE" id="PS00041">
    <property type="entry name" value="HTH_ARAC_FAMILY_1"/>
    <property type="match status" value="1"/>
</dbReference>
<keyword evidence="2" id="KW-0238">DNA-binding</keyword>
<dbReference type="Gene3D" id="1.10.10.60">
    <property type="entry name" value="Homeodomain-like"/>
    <property type="match status" value="2"/>
</dbReference>
<dbReference type="Proteomes" id="UP000267268">
    <property type="component" value="Chromosome 1"/>
</dbReference>
<evidence type="ECO:0000313" key="6">
    <source>
        <dbReference type="Proteomes" id="UP000267268"/>
    </source>
</evidence>